<feature type="region of interest" description="Disordered" evidence="1">
    <location>
        <begin position="1279"/>
        <end position="1446"/>
    </location>
</feature>
<feature type="compositionally biased region" description="Gly residues" evidence="1">
    <location>
        <begin position="604"/>
        <end position="613"/>
    </location>
</feature>
<feature type="compositionally biased region" description="Polar residues" evidence="1">
    <location>
        <begin position="178"/>
        <end position="189"/>
    </location>
</feature>
<feature type="compositionally biased region" description="Low complexity" evidence="1">
    <location>
        <begin position="1"/>
        <end position="25"/>
    </location>
</feature>
<feature type="compositionally biased region" description="Low complexity" evidence="1">
    <location>
        <begin position="193"/>
        <end position="207"/>
    </location>
</feature>
<keyword evidence="3" id="KW-1185">Reference proteome</keyword>
<feature type="compositionally biased region" description="Polar residues" evidence="1">
    <location>
        <begin position="416"/>
        <end position="425"/>
    </location>
</feature>
<feature type="compositionally biased region" description="Low complexity" evidence="1">
    <location>
        <begin position="898"/>
        <end position="907"/>
    </location>
</feature>
<feature type="region of interest" description="Disordered" evidence="1">
    <location>
        <begin position="371"/>
        <end position="426"/>
    </location>
</feature>
<feature type="compositionally biased region" description="Basic residues" evidence="1">
    <location>
        <begin position="404"/>
        <end position="413"/>
    </location>
</feature>
<feature type="compositionally biased region" description="Basic and acidic residues" evidence="1">
    <location>
        <begin position="1029"/>
        <end position="1040"/>
    </location>
</feature>
<feature type="compositionally biased region" description="Pro residues" evidence="1">
    <location>
        <begin position="1391"/>
        <end position="1400"/>
    </location>
</feature>
<feature type="compositionally biased region" description="Basic and acidic residues" evidence="1">
    <location>
        <begin position="750"/>
        <end position="765"/>
    </location>
</feature>
<reference evidence="2 3" key="1">
    <citation type="journal article" date="2021" name="Elife">
        <title>Chloroplast acquisition without the gene transfer in kleptoplastic sea slugs, Plakobranchus ocellatus.</title>
        <authorList>
            <person name="Maeda T."/>
            <person name="Takahashi S."/>
            <person name="Yoshida T."/>
            <person name="Shimamura S."/>
            <person name="Takaki Y."/>
            <person name="Nagai Y."/>
            <person name="Toyoda A."/>
            <person name="Suzuki Y."/>
            <person name="Arimoto A."/>
            <person name="Ishii H."/>
            <person name="Satoh N."/>
            <person name="Nishiyama T."/>
            <person name="Hasebe M."/>
            <person name="Maruyama T."/>
            <person name="Minagawa J."/>
            <person name="Obokata J."/>
            <person name="Shigenobu S."/>
        </authorList>
    </citation>
    <scope>NUCLEOTIDE SEQUENCE [LARGE SCALE GENOMIC DNA]</scope>
</reference>
<feature type="compositionally biased region" description="Low complexity" evidence="1">
    <location>
        <begin position="241"/>
        <end position="265"/>
    </location>
</feature>
<name>A0AAV4G814_9GAST</name>
<feature type="compositionally biased region" description="Low complexity" evidence="1">
    <location>
        <begin position="827"/>
        <end position="842"/>
    </location>
</feature>
<feature type="compositionally biased region" description="Polar residues" evidence="1">
    <location>
        <begin position="291"/>
        <end position="301"/>
    </location>
</feature>
<accession>A0AAV4G814</accession>
<feature type="region of interest" description="Disordered" evidence="1">
    <location>
        <begin position="1472"/>
        <end position="1510"/>
    </location>
</feature>
<feature type="compositionally biased region" description="Pro residues" evidence="1">
    <location>
        <begin position="223"/>
        <end position="234"/>
    </location>
</feature>
<feature type="compositionally biased region" description="Polar residues" evidence="1">
    <location>
        <begin position="111"/>
        <end position="125"/>
    </location>
</feature>
<evidence type="ECO:0000313" key="3">
    <source>
        <dbReference type="Proteomes" id="UP000762676"/>
    </source>
</evidence>
<feature type="compositionally biased region" description="Basic and acidic residues" evidence="1">
    <location>
        <begin position="155"/>
        <end position="177"/>
    </location>
</feature>
<proteinExistence type="predicted"/>
<feature type="compositionally biased region" description="Acidic residues" evidence="1">
    <location>
        <begin position="1479"/>
        <end position="1510"/>
    </location>
</feature>
<feature type="compositionally biased region" description="Acidic residues" evidence="1">
    <location>
        <begin position="730"/>
        <end position="741"/>
    </location>
</feature>
<feature type="region of interest" description="Disordered" evidence="1">
    <location>
        <begin position="586"/>
        <end position="1092"/>
    </location>
</feature>
<feature type="region of interest" description="Disordered" evidence="1">
    <location>
        <begin position="463"/>
        <end position="518"/>
    </location>
</feature>
<evidence type="ECO:0000313" key="2">
    <source>
        <dbReference type="EMBL" id="GFR81658.1"/>
    </source>
</evidence>
<sequence>MKTSVPSAVLAKSSAAAKPAWAADPSDADREYVGGVPVASVKAASESEGSVSSRSAPSLSNVPVLPPIRHTLSPIRDVSRETTQPNMLLPSTGKDGATSSGEVPAVHIQPATPQHSVLTGGSEANATRGLVSRDAADALPLLEEEDRETDAGQDGGDRASKKASEASVHSSERDKGKTSSSDIGASDQVTHPAAAASGTGTSQTGKSRPSWKGGIRKGLTPSPDLPLPPLPTPTPLYVQAQLHEPQSKQQKQQQQIQPQQQQEDQVATPSPQNLQTDHEQLSTGQADEISSVENAQVQQQDLEAVEVKDNEEQKQQQQPQQQPPQPQTKHASTTTINLGFQTPFVPHPPPLGISGMHGHAPLTHIPSMQQHDLVDPDHAPSHKSSGPASSVASSWIFDRDGHARPRKALRGKVSKAGSQAESVRGSTIMAPDGEIISVGGSVARTGQGAIYDVGNINDVIMPHRHEGAGTDESGASDDEPDEWKTAKKLSISLRSDRDSQRKQYKRGSATSGSSVSREDWDKLSAAGRGILHTQAATLTLSEIDYTSGDIDATISIYSWSYAPRENDLDPDTGAIDHASSVRSLPSLRLDRGLNKDSSSAGDGQQSGEGGANGGSSQRSSDGEKWARITERPEEEEVANIESREVTQDEIYIPHPPTPSPASELLPKEQEEAQEESEKAESEIKVEEDRKSHSTPRSRSIALQTDSEVGSHRDITTAGRLEETPRRSGNDADDEDEGEDDGAEGKWPGSSREKDAHHLDTLREESATLQSSRRPSSVSKEDISRTESTSKNASALGARSKAESAPGERLLESGTVSIAGEDVKEGGSSLSKSPVKSSAVSRSSVRKSGDVGKASAAPSKTSGDATGATPGAKSAASSATAKSKVKSGATEKPGEKSKVSSASAGGKETPQLAASPTKSGAAETSKSPSKSPSKKTSASGRSSKKSSAAKQRLESQAGGKSRATTGVGKDQNDVEEEAAVDNPWDEDENDIVEDDTAFNEDNGEDEDGGRGSRALEDVDDFRNRSTSSEDNARVSGDDSGGRGKGGAGLDLAIQGEQLLTPPETPGVGKRKSGPDEGSRRSSVTEKDIMDTLTDHAQRIADSVLSQPNAGEDLENDVKKAAKVWAETHPPRPVSRRASVREARAEAIAEILKNRRASSAAPSVAEYRHLIKKSLTEAAAKAAGIDPDSLSTEDAEISPDLLEALASQKLTPDQIEVVSDSSGRTRIQSRTELQGAMGGVEEGHLYIAPGRKGEETMGKRQTSIPADKVSVMDDMEFDRISYQGTDVASEKGEKRGKSKAGSKPGSIAGGTMADLSEMEGMIAAMEGKMDGEVEPAEPEDDFLKAVQQVAGEQAQPGPASEPRLPGSGKTTPSAVTEKAPVSVPSEKGHKTPPNLPPGGPPEVKPEDLQSQKSGKSGKTGVSQKSEASKDSKKKGKKSPEEKEEPFVVDLHTKLWGTLEELEKTNSLIHQNIGQYMYSTPLEEEEEEGEEEEEEEEEEGEEEEEKEVEEKEEDDILSIFFVFCRTTSTRTTSGCIRTSFRGDDDGRSKAVPQTTRGGCAPSATQTGKASEGRKENR</sequence>
<gene>
    <name evidence="2" type="ORF">ElyMa_004076200</name>
</gene>
<feature type="region of interest" description="Disordered" evidence="1">
    <location>
        <begin position="1"/>
        <end position="332"/>
    </location>
</feature>
<feature type="region of interest" description="Disordered" evidence="1">
    <location>
        <begin position="1531"/>
        <end position="1574"/>
    </location>
</feature>
<feature type="compositionally biased region" description="Basic and acidic residues" evidence="1">
    <location>
        <begin position="305"/>
        <end position="314"/>
    </location>
</feature>
<feature type="compositionally biased region" description="Low complexity" evidence="1">
    <location>
        <begin position="382"/>
        <end position="394"/>
    </location>
</feature>
<protein>
    <submittedName>
        <fullName evidence="2">Reticulocyte-binding protein 2-like protein a</fullName>
    </submittedName>
</protein>
<feature type="compositionally biased region" description="Basic and acidic residues" evidence="1">
    <location>
        <begin position="620"/>
        <end position="631"/>
    </location>
</feature>
<evidence type="ECO:0000256" key="1">
    <source>
        <dbReference type="SAM" id="MobiDB-lite"/>
    </source>
</evidence>
<feature type="compositionally biased region" description="Polar residues" evidence="1">
    <location>
        <begin position="267"/>
        <end position="285"/>
    </location>
</feature>
<feature type="compositionally biased region" description="Polar residues" evidence="1">
    <location>
        <begin position="694"/>
        <end position="707"/>
    </location>
</feature>
<feature type="compositionally biased region" description="Polar residues" evidence="1">
    <location>
        <begin position="1548"/>
        <end position="1565"/>
    </location>
</feature>
<comment type="caution">
    <text evidence="2">The sequence shown here is derived from an EMBL/GenBank/DDBJ whole genome shotgun (WGS) entry which is preliminary data.</text>
</comment>
<feature type="compositionally biased region" description="Acidic residues" evidence="1">
    <location>
        <begin position="972"/>
        <end position="1006"/>
    </location>
</feature>
<feature type="compositionally biased region" description="Basic and acidic residues" evidence="1">
    <location>
        <begin position="1071"/>
        <end position="1092"/>
    </location>
</feature>
<feature type="compositionally biased region" description="Polar residues" evidence="1">
    <location>
        <begin position="766"/>
        <end position="777"/>
    </location>
</feature>
<feature type="compositionally biased region" description="Basic and acidic residues" evidence="1">
    <location>
        <begin position="1007"/>
        <end position="1022"/>
    </location>
</feature>
<feature type="compositionally biased region" description="Basic and acidic residues" evidence="1">
    <location>
        <begin position="665"/>
        <end position="691"/>
    </location>
</feature>
<feature type="compositionally biased region" description="Low complexity" evidence="1">
    <location>
        <begin position="864"/>
        <end position="889"/>
    </location>
</feature>
<feature type="compositionally biased region" description="Polar residues" evidence="1">
    <location>
        <begin position="1408"/>
        <end position="1419"/>
    </location>
</feature>
<feature type="compositionally biased region" description="Low complexity" evidence="1">
    <location>
        <begin position="36"/>
        <end position="58"/>
    </location>
</feature>
<feature type="compositionally biased region" description="Low complexity" evidence="1">
    <location>
        <begin position="923"/>
        <end position="949"/>
    </location>
</feature>
<organism evidence="2 3">
    <name type="scientific">Elysia marginata</name>
    <dbReference type="NCBI Taxonomy" id="1093978"/>
    <lineage>
        <taxon>Eukaryota</taxon>
        <taxon>Metazoa</taxon>
        <taxon>Spiralia</taxon>
        <taxon>Lophotrochozoa</taxon>
        <taxon>Mollusca</taxon>
        <taxon>Gastropoda</taxon>
        <taxon>Heterobranchia</taxon>
        <taxon>Euthyneura</taxon>
        <taxon>Panpulmonata</taxon>
        <taxon>Sacoglossa</taxon>
        <taxon>Placobranchoidea</taxon>
        <taxon>Plakobranchidae</taxon>
        <taxon>Elysia</taxon>
    </lineage>
</organism>
<dbReference type="Proteomes" id="UP000762676">
    <property type="component" value="Unassembled WGS sequence"/>
</dbReference>
<feature type="compositionally biased region" description="Basic and acidic residues" evidence="1">
    <location>
        <begin position="708"/>
        <end position="729"/>
    </location>
</feature>
<dbReference type="EMBL" id="BMAT01008284">
    <property type="protein sequence ID" value="GFR81658.1"/>
    <property type="molecule type" value="Genomic_DNA"/>
</dbReference>